<keyword evidence="1" id="KW-0285">Flavoprotein</keyword>
<evidence type="ECO:0000256" key="1">
    <source>
        <dbReference type="ARBA" id="ARBA00022630"/>
    </source>
</evidence>
<proteinExistence type="predicted"/>
<dbReference type="InterPro" id="IPR005025">
    <property type="entry name" value="FMN_Rdtase-like_dom"/>
</dbReference>
<keyword evidence="5" id="KW-1185">Reference proteome</keyword>
<feature type="domain" description="NADPH-dependent FMN reductase-like" evidence="3">
    <location>
        <begin position="1"/>
        <end position="120"/>
    </location>
</feature>
<dbReference type="InterPro" id="IPR051796">
    <property type="entry name" value="ISF_SsuE-like"/>
</dbReference>
<dbReference type="SUPFAM" id="SSF52218">
    <property type="entry name" value="Flavoproteins"/>
    <property type="match status" value="1"/>
</dbReference>
<dbReference type="PANTHER" id="PTHR43278:SF2">
    <property type="entry name" value="IRON-SULFUR FLAVOPROTEIN"/>
    <property type="match status" value="1"/>
</dbReference>
<organism evidence="4 5">
    <name type="scientific">Faecalicatena orotica</name>
    <dbReference type="NCBI Taxonomy" id="1544"/>
    <lineage>
        <taxon>Bacteria</taxon>
        <taxon>Bacillati</taxon>
        <taxon>Bacillota</taxon>
        <taxon>Clostridia</taxon>
        <taxon>Lachnospirales</taxon>
        <taxon>Lachnospiraceae</taxon>
        <taxon>Faecalicatena</taxon>
    </lineage>
</organism>
<protein>
    <submittedName>
        <fullName evidence="4">NADPH-dependent FMN reductase</fullName>
    </submittedName>
</protein>
<keyword evidence="2" id="KW-0288">FMN</keyword>
<dbReference type="Proteomes" id="UP000245845">
    <property type="component" value="Unassembled WGS sequence"/>
</dbReference>
<dbReference type="Pfam" id="PF03358">
    <property type="entry name" value="FMN_red"/>
    <property type="match status" value="1"/>
</dbReference>
<dbReference type="Gene3D" id="3.40.50.360">
    <property type="match status" value="1"/>
</dbReference>
<dbReference type="GO" id="GO:0016491">
    <property type="term" value="F:oxidoreductase activity"/>
    <property type="evidence" value="ECO:0007669"/>
    <property type="project" value="InterPro"/>
</dbReference>
<evidence type="ECO:0000256" key="2">
    <source>
        <dbReference type="ARBA" id="ARBA00022643"/>
    </source>
</evidence>
<gene>
    <name evidence="4" type="ORF">A8806_101564</name>
</gene>
<dbReference type="InterPro" id="IPR029039">
    <property type="entry name" value="Flavoprotein-like_sf"/>
</dbReference>
<dbReference type="RefSeq" id="WP_109729626.1">
    <property type="nucleotide sequence ID" value="NZ_BAAACK010000007.1"/>
</dbReference>
<comment type="caution">
    <text evidence="4">The sequence shown here is derived from an EMBL/GenBank/DDBJ whole genome shotgun (WGS) entry which is preliminary data.</text>
</comment>
<evidence type="ECO:0000313" key="5">
    <source>
        <dbReference type="Proteomes" id="UP000245845"/>
    </source>
</evidence>
<dbReference type="EMBL" id="QGDL01000001">
    <property type="protein sequence ID" value="PWJ32276.1"/>
    <property type="molecule type" value="Genomic_DNA"/>
</dbReference>
<evidence type="ECO:0000259" key="3">
    <source>
        <dbReference type="Pfam" id="PF03358"/>
    </source>
</evidence>
<sequence>MKILMITGSAHKNGTTAMLASEFIKGAEEAGHEVYRFDAAFKNVHPCIACEKCHNTDAGCVFQDDMNEVNTQLLAADAVVFVSPIYYYDINAQVKAVIDRFYANDSALHGHKKAVLILAMADDTMESADGAIVSFKGMTKFLDWEIAGTVVGVECADVDALQKTDYPAQAYELGKNL</sequence>
<reference evidence="4 5" key="1">
    <citation type="submission" date="2018-05" db="EMBL/GenBank/DDBJ databases">
        <title>The Hungate 1000. A catalogue of reference genomes from the rumen microbiome.</title>
        <authorList>
            <person name="Kelly W."/>
        </authorList>
    </citation>
    <scope>NUCLEOTIDE SEQUENCE [LARGE SCALE GENOMIC DNA]</scope>
    <source>
        <strain evidence="4 5">NLAE-zl-C242</strain>
    </source>
</reference>
<dbReference type="AlphaFoldDB" id="A0A2Y9B931"/>
<dbReference type="OrthoDB" id="9805976at2"/>
<accession>A0A2Y9B931</accession>
<dbReference type="PANTHER" id="PTHR43278">
    <property type="entry name" value="NAD(P)H-DEPENDENT FMN-CONTAINING OXIDOREDUCTASE YWQN-RELATED"/>
    <property type="match status" value="1"/>
</dbReference>
<name>A0A2Y9B931_9FIRM</name>
<evidence type="ECO:0000313" key="4">
    <source>
        <dbReference type="EMBL" id="PWJ32276.1"/>
    </source>
</evidence>